<dbReference type="InterPro" id="IPR003615">
    <property type="entry name" value="HNH_nuc"/>
</dbReference>
<accession>A0ABR8DD00</accession>
<dbReference type="Pfam" id="PF13392">
    <property type="entry name" value="HNH_3"/>
    <property type="match status" value="1"/>
</dbReference>
<keyword evidence="2" id="KW-0255">Endonuclease</keyword>
<evidence type="ECO:0000313" key="2">
    <source>
        <dbReference type="EMBL" id="MBD2504858.1"/>
    </source>
</evidence>
<evidence type="ECO:0000313" key="3">
    <source>
        <dbReference type="Proteomes" id="UP000661112"/>
    </source>
</evidence>
<dbReference type="Gene3D" id="1.10.30.50">
    <property type="match status" value="1"/>
</dbReference>
<dbReference type="Proteomes" id="UP000661112">
    <property type="component" value="Unassembled WGS sequence"/>
</dbReference>
<proteinExistence type="predicted"/>
<name>A0ABR8DD00_9NOST</name>
<sequence length="102" mass="11553">MGQPMYPDNWKQLATALKAASNWRCAKCGRACLRPGEKRDNLTFSERKAHTLQVHHWNRDPSDNRIENLVCLCSGCHLSYHRFGRGNVSPGQLSLFGEQKVG</sequence>
<dbReference type="RefSeq" id="WP_190479072.1">
    <property type="nucleotide sequence ID" value="NZ_JACJSG010000062.1"/>
</dbReference>
<dbReference type="GO" id="GO:0004519">
    <property type="term" value="F:endonuclease activity"/>
    <property type="evidence" value="ECO:0007669"/>
    <property type="project" value="UniProtKB-KW"/>
</dbReference>
<keyword evidence="3" id="KW-1185">Reference proteome</keyword>
<evidence type="ECO:0000259" key="1">
    <source>
        <dbReference type="Pfam" id="PF13392"/>
    </source>
</evidence>
<comment type="caution">
    <text evidence="2">The sequence shown here is derived from an EMBL/GenBank/DDBJ whole genome shotgun (WGS) entry which is preliminary data.</text>
</comment>
<feature type="domain" description="HNH nuclease" evidence="1">
    <location>
        <begin position="52"/>
        <end position="72"/>
    </location>
</feature>
<gene>
    <name evidence="2" type="ORF">H6G83_30380</name>
</gene>
<keyword evidence="2" id="KW-0540">Nuclease</keyword>
<keyword evidence="2" id="KW-0378">Hydrolase</keyword>
<protein>
    <submittedName>
        <fullName evidence="2">HNH endonuclease</fullName>
    </submittedName>
</protein>
<organism evidence="2 3">
    <name type="scientific">Anabaena azotica FACHB-119</name>
    <dbReference type="NCBI Taxonomy" id="947527"/>
    <lineage>
        <taxon>Bacteria</taxon>
        <taxon>Bacillati</taxon>
        <taxon>Cyanobacteriota</taxon>
        <taxon>Cyanophyceae</taxon>
        <taxon>Nostocales</taxon>
        <taxon>Nostocaceae</taxon>
        <taxon>Anabaena</taxon>
        <taxon>Anabaena azotica</taxon>
    </lineage>
</organism>
<reference evidence="2 3" key="1">
    <citation type="journal article" date="2020" name="ISME J.">
        <title>Comparative genomics reveals insights into cyanobacterial evolution and habitat adaptation.</title>
        <authorList>
            <person name="Chen M.Y."/>
            <person name="Teng W.K."/>
            <person name="Zhao L."/>
            <person name="Hu C.X."/>
            <person name="Zhou Y.K."/>
            <person name="Han B.P."/>
            <person name="Song L.R."/>
            <person name="Shu W.S."/>
        </authorList>
    </citation>
    <scope>NUCLEOTIDE SEQUENCE [LARGE SCALE GENOMIC DNA]</scope>
    <source>
        <strain evidence="2 3">FACHB-119</strain>
    </source>
</reference>
<dbReference type="EMBL" id="JACJSG010000062">
    <property type="protein sequence ID" value="MBD2504858.1"/>
    <property type="molecule type" value="Genomic_DNA"/>
</dbReference>